<dbReference type="FunFam" id="3.40.50.150:FF:000442">
    <property type="entry name" value="tRNA (Adenine22-N1)-methyltransferase TrmK"/>
    <property type="match status" value="1"/>
</dbReference>
<dbReference type="SUPFAM" id="SSF53335">
    <property type="entry name" value="S-adenosyl-L-methionine-dependent methyltransferases"/>
    <property type="match status" value="1"/>
</dbReference>
<dbReference type="Proteomes" id="UP000006201">
    <property type="component" value="Unassembled WGS sequence"/>
</dbReference>
<dbReference type="eggNOG" id="COG2384">
    <property type="taxonomic scope" value="Bacteria"/>
</dbReference>
<dbReference type="Gene3D" id="3.40.50.150">
    <property type="entry name" value="Vaccinia Virus protein VP39"/>
    <property type="match status" value="1"/>
</dbReference>
<gene>
    <name evidence="1" type="ORF">PTD2_03186</name>
</gene>
<dbReference type="RefSeq" id="WP_009836838.1">
    <property type="nucleotide sequence ID" value="NZ_AAOH01000001.1"/>
</dbReference>
<comment type="caution">
    <text evidence="1">The sequence shown here is derived from an EMBL/GenBank/DDBJ whole genome shotgun (WGS) entry which is preliminary data.</text>
</comment>
<sequence>MKLSKRLELINQNISDNYDHIWDCCCDHGLLGAKLLTRNVSAHIHFVDLVPTILDKLTQQLIQFFPPTDGKTQWSVHCLDAALLPLSQFQAKKHLVIIAGVGGELTAKLIQQITTANPTHDIEFLLCPVHHTYQLRTQLIKLGLNLIHEQIVTENKRFYELIHVSHRALAPLSHTGASMWHATKNEHLSYLKKLILHYQKTASTHSQNTELLAYRALLSSLLEYENKN</sequence>
<dbReference type="EMBL" id="AAOH01000001">
    <property type="protein sequence ID" value="EAR30540.1"/>
    <property type="molecule type" value="Genomic_DNA"/>
</dbReference>
<dbReference type="AlphaFoldDB" id="A4C4Q8"/>
<dbReference type="STRING" id="87626.PTD2_03186"/>
<dbReference type="OrthoDB" id="6862131at2"/>
<dbReference type="PANTHER" id="PTHR38451">
    <property type="entry name" value="TRNA (ADENINE(22)-N(1))-METHYLTRANSFERASE"/>
    <property type="match status" value="1"/>
</dbReference>
<proteinExistence type="predicted"/>
<reference evidence="1 2" key="1">
    <citation type="submission" date="2006-02" db="EMBL/GenBank/DDBJ databases">
        <authorList>
            <person name="Moran M.A."/>
            <person name="Kjelleberg S."/>
            <person name="Egan S."/>
            <person name="Saunders N."/>
            <person name="Thomas T."/>
            <person name="Ferriera S."/>
            <person name="Johnson J."/>
            <person name="Kravitz S."/>
            <person name="Halpern A."/>
            <person name="Remington K."/>
            <person name="Beeson K."/>
            <person name="Tran B."/>
            <person name="Rogers Y.-H."/>
            <person name="Friedman R."/>
            <person name="Venter J.C."/>
        </authorList>
    </citation>
    <scope>NUCLEOTIDE SEQUENCE [LARGE SCALE GENOMIC DNA]</scope>
    <source>
        <strain evidence="1 2">D2</strain>
    </source>
</reference>
<name>A4C4Q8_9GAMM</name>
<dbReference type="HOGENOM" id="CLU_098320_0_0_6"/>
<dbReference type="PANTHER" id="PTHR38451:SF1">
    <property type="entry name" value="TRNA (ADENINE(22)-N(1))-METHYLTRANSFERASE"/>
    <property type="match status" value="1"/>
</dbReference>
<dbReference type="InterPro" id="IPR016876">
    <property type="entry name" value="UCP028234"/>
</dbReference>
<organism evidence="1 2">
    <name type="scientific">Pseudoalteromonas tunicata D2</name>
    <dbReference type="NCBI Taxonomy" id="87626"/>
    <lineage>
        <taxon>Bacteria</taxon>
        <taxon>Pseudomonadati</taxon>
        <taxon>Pseudomonadota</taxon>
        <taxon>Gammaproteobacteria</taxon>
        <taxon>Alteromonadales</taxon>
        <taxon>Pseudoalteromonadaceae</taxon>
        <taxon>Pseudoalteromonas</taxon>
    </lineage>
</organism>
<dbReference type="PIRSF" id="PIRSF028234">
    <property type="entry name" value="UCP028234"/>
    <property type="match status" value="1"/>
</dbReference>
<dbReference type="Pfam" id="PF12847">
    <property type="entry name" value="Methyltransf_18"/>
    <property type="match status" value="1"/>
</dbReference>
<evidence type="ECO:0000313" key="2">
    <source>
        <dbReference type="Proteomes" id="UP000006201"/>
    </source>
</evidence>
<protein>
    <recommendedName>
        <fullName evidence="3">SAM-dependent methyltransferase</fullName>
    </recommendedName>
</protein>
<evidence type="ECO:0000313" key="1">
    <source>
        <dbReference type="EMBL" id="EAR30540.1"/>
    </source>
</evidence>
<keyword evidence="2" id="KW-1185">Reference proteome</keyword>
<accession>A4C4Q8</accession>
<dbReference type="InterPro" id="IPR029063">
    <property type="entry name" value="SAM-dependent_MTases_sf"/>
</dbReference>
<evidence type="ECO:0008006" key="3">
    <source>
        <dbReference type="Google" id="ProtNLM"/>
    </source>
</evidence>